<dbReference type="EMBL" id="CH476741">
    <property type="protein sequence ID" value="EIE87839.1"/>
    <property type="molecule type" value="Genomic_DNA"/>
</dbReference>
<evidence type="ECO:0000313" key="1">
    <source>
        <dbReference type="EMBL" id="EIE87839.1"/>
    </source>
</evidence>
<dbReference type="InParanoid" id="I1CHA9"/>
<keyword evidence="2" id="KW-1185">Reference proteome</keyword>
<accession>I1CHA9</accession>
<protein>
    <submittedName>
        <fullName evidence="1">Uncharacterized protein</fullName>
    </submittedName>
</protein>
<evidence type="ECO:0000313" key="2">
    <source>
        <dbReference type="Proteomes" id="UP000009138"/>
    </source>
</evidence>
<dbReference type="OrthoDB" id="2287668at2759"/>
<proteinExistence type="predicted"/>
<reference evidence="1 2" key="1">
    <citation type="journal article" date="2009" name="PLoS Genet.">
        <title>Genomic analysis of the basal lineage fungus Rhizopus oryzae reveals a whole-genome duplication.</title>
        <authorList>
            <person name="Ma L.-J."/>
            <person name="Ibrahim A.S."/>
            <person name="Skory C."/>
            <person name="Grabherr M.G."/>
            <person name="Burger G."/>
            <person name="Butler M."/>
            <person name="Elias M."/>
            <person name="Idnurm A."/>
            <person name="Lang B.F."/>
            <person name="Sone T."/>
            <person name="Abe A."/>
            <person name="Calvo S.E."/>
            <person name="Corrochano L.M."/>
            <person name="Engels R."/>
            <person name="Fu J."/>
            <person name="Hansberg W."/>
            <person name="Kim J.-M."/>
            <person name="Kodira C.D."/>
            <person name="Koehrsen M.J."/>
            <person name="Liu B."/>
            <person name="Miranda-Saavedra D."/>
            <person name="O'Leary S."/>
            <person name="Ortiz-Castellanos L."/>
            <person name="Poulter R."/>
            <person name="Rodriguez-Romero J."/>
            <person name="Ruiz-Herrera J."/>
            <person name="Shen Y.-Q."/>
            <person name="Zeng Q."/>
            <person name="Galagan J."/>
            <person name="Birren B.W."/>
            <person name="Cuomo C.A."/>
            <person name="Wickes B.L."/>
        </authorList>
    </citation>
    <scope>NUCLEOTIDE SEQUENCE [LARGE SCALE GENOMIC DNA]</scope>
    <source>
        <strain evidence="2">RA 99-880 / ATCC MYA-4621 / FGSC 9543 / NRRL 43880</strain>
    </source>
</reference>
<dbReference type="VEuPathDB" id="FungiDB:RO3G_12550"/>
<dbReference type="Proteomes" id="UP000009138">
    <property type="component" value="Unassembled WGS sequence"/>
</dbReference>
<name>I1CHA9_RHIO9</name>
<dbReference type="AlphaFoldDB" id="I1CHA9"/>
<sequence length="84" mass="9408">MQPKRQKIMKQTPLSFNSITEEDGLKLNILDKTVGYVIKHAALESYNTYEAFTLVNLIVSLGFNSILDLTLKFGSNQSTLITKA</sequence>
<organism evidence="1 2">
    <name type="scientific">Rhizopus delemar (strain RA 99-880 / ATCC MYA-4621 / FGSC 9543 / NRRL 43880)</name>
    <name type="common">Mucormycosis agent</name>
    <name type="synonym">Rhizopus arrhizus var. delemar</name>
    <dbReference type="NCBI Taxonomy" id="246409"/>
    <lineage>
        <taxon>Eukaryota</taxon>
        <taxon>Fungi</taxon>
        <taxon>Fungi incertae sedis</taxon>
        <taxon>Mucoromycota</taxon>
        <taxon>Mucoromycotina</taxon>
        <taxon>Mucoromycetes</taxon>
        <taxon>Mucorales</taxon>
        <taxon>Mucorineae</taxon>
        <taxon>Rhizopodaceae</taxon>
        <taxon>Rhizopus</taxon>
    </lineage>
</organism>
<dbReference type="GeneID" id="93619515"/>
<gene>
    <name evidence="1" type="ORF">RO3G_12550</name>
</gene>
<dbReference type="RefSeq" id="XP_067523235.1">
    <property type="nucleotide sequence ID" value="XM_067667134.1"/>
</dbReference>